<feature type="domain" description="HTH lysR-type" evidence="6">
    <location>
        <begin position="1"/>
        <end position="58"/>
    </location>
</feature>
<evidence type="ECO:0000256" key="3">
    <source>
        <dbReference type="ARBA" id="ARBA00023125"/>
    </source>
</evidence>
<comment type="caution">
    <text evidence="7">The sequence shown here is derived from an EMBL/GenBank/DDBJ whole genome shotgun (WGS) entry which is preliminary data.</text>
</comment>
<keyword evidence="3" id="KW-0238">DNA-binding</keyword>
<evidence type="ECO:0000259" key="6">
    <source>
        <dbReference type="PROSITE" id="PS50931"/>
    </source>
</evidence>
<accession>A0ABS8CBJ0</accession>
<dbReference type="InterPro" id="IPR036390">
    <property type="entry name" value="WH_DNA-bd_sf"/>
</dbReference>
<dbReference type="SUPFAM" id="SSF53850">
    <property type="entry name" value="Periplasmic binding protein-like II"/>
    <property type="match status" value="1"/>
</dbReference>
<dbReference type="Proteomes" id="UP000776983">
    <property type="component" value="Unassembled WGS sequence"/>
</dbReference>
<dbReference type="Pfam" id="PF00126">
    <property type="entry name" value="HTH_1"/>
    <property type="match status" value="1"/>
</dbReference>
<evidence type="ECO:0000313" key="7">
    <source>
        <dbReference type="EMBL" id="MCB5363400.1"/>
    </source>
</evidence>
<dbReference type="InterPro" id="IPR005119">
    <property type="entry name" value="LysR_subst-bd"/>
</dbReference>
<reference evidence="7 8" key="1">
    <citation type="submission" date="2020-07" db="EMBL/GenBank/DDBJ databases">
        <title>Pusillimonas sp. nov., isolated from poultry manure in Taiwan.</title>
        <authorList>
            <person name="Lin S.-Y."/>
            <person name="Tang Y.-S."/>
            <person name="Young C.-C."/>
        </authorList>
    </citation>
    <scope>NUCLEOTIDE SEQUENCE [LARGE SCALE GENOMIC DNA]</scope>
    <source>
        <strain evidence="7 8">CC-YST705</strain>
    </source>
</reference>
<evidence type="ECO:0000256" key="2">
    <source>
        <dbReference type="ARBA" id="ARBA00023015"/>
    </source>
</evidence>
<sequence length="315" mass="34768">MNLRQLKYLVKIVEAGNITRAAELLHVAQPALGMQIRQLESELGVDLLIRHSRGVEPSEAGTLLVERAREILSLVDAVQHEISSLAGSSREYLNVGLPTSVMATMGPRLILAAKQRIPELTISFTEDLSYALADMVAKAELDLALVYQDEEKQQPTDTLLLCEELLFVVAPDQAPQQTQLSLADVLGWPLILTGPRDSVRRLLESAAQRLETPLEMAFEVQSLAAIKHLVAQGLGAAILPLAVMQDEVEAGKLATRRVVHPRLTRNLHWVKAAGRPERKQESAFIDLLKEMLAADDADDPHGDRQRRSTQVRAQD</sequence>
<evidence type="ECO:0000313" key="8">
    <source>
        <dbReference type="Proteomes" id="UP000776983"/>
    </source>
</evidence>
<protein>
    <submittedName>
        <fullName evidence="7">LysR family transcriptional regulator</fullName>
    </submittedName>
</protein>
<dbReference type="PROSITE" id="PS50931">
    <property type="entry name" value="HTH_LYSR"/>
    <property type="match status" value="1"/>
</dbReference>
<dbReference type="RefSeq" id="WP_226953750.1">
    <property type="nucleotide sequence ID" value="NZ_JACDXW010000003.1"/>
</dbReference>
<organism evidence="7 8">
    <name type="scientific">Mesopusillimonas faecipullorum</name>
    <dbReference type="NCBI Taxonomy" id="2755040"/>
    <lineage>
        <taxon>Bacteria</taxon>
        <taxon>Pseudomonadati</taxon>
        <taxon>Pseudomonadota</taxon>
        <taxon>Betaproteobacteria</taxon>
        <taxon>Burkholderiales</taxon>
        <taxon>Alcaligenaceae</taxon>
        <taxon>Mesopusillimonas</taxon>
    </lineage>
</organism>
<dbReference type="PANTHER" id="PTHR30419">
    <property type="entry name" value="HTH-TYPE TRANSCRIPTIONAL REGULATOR YBHD"/>
    <property type="match status" value="1"/>
</dbReference>
<proteinExistence type="inferred from homology"/>
<keyword evidence="8" id="KW-1185">Reference proteome</keyword>
<keyword evidence="2" id="KW-0805">Transcription regulation</keyword>
<dbReference type="SUPFAM" id="SSF46785">
    <property type="entry name" value="Winged helix' DNA-binding domain"/>
    <property type="match status" value="1"/>
</dbReference>
<name>A0ABS8CBJ0_9BURK</name>
<dbReference type="InterPro" id="IPR050950">
    <property type="entry name" value="HTH-type_LysR_regulators"/>
</dbReference>
<dbReference type="PRINTS" id="PR00039">
    <property type="entry name" value="HTHLYSR"/>
</dbReference>
<evidence type="ECO:0000256" key="5">
    <source>
        <dbReference type="SAM" id="MobiDB-lite"/>
    </source>
</evidence>
<keyword evidence="4" id="KW-0804">Transcription</keyword>
<dbReference type="Gene3D" id="1.10.10.10">
    <property type="entry name" value="Winged helix-like DNA-binding domain superfamily/Winged helix DNA-binding domain"/>
    <property type="match status" value="1"/>
</dbReference>
<dbReference type="EMBL" id="JACDXW010000003">
    <property type="protein sequence ID" value="MCB5363400.1"/>
    <property type="molecule type" value="Genomic_DNA"/>
</dbReference>
<comment type="similarity">
    <text evidence="1">Belongs to the LysR transcriptional regulatory family.</text>
</comment>
<dbReference type="InterPro" id="IPR000847">
    <property type="entry name" value="LysR_HTH_N"/>
</dbReference>
<dbReference type="Pfam" id="PF03466">
    <property type="entry name" value="LysR_substrate"/>
    <property type="match status" value="1"/>
</dbReference>
<evidence type="ECO:0000256" key="4">
    <source>
        <dbReference type="ARBA" id="ARBA00023163"/>
    </source>
</evidence>
<dbReference type="InterPro" id="IPR036388">
    <property type="entry name" value="WH-like_DNA-bd_sf"/>
</dbReference>
<evidence type="ECO:0000256" key="1">
    <source>
        <dbReference type="ARBA" id="ARBA00009437"/>
    </source>
</evidence>
<dbReference type="Gene3D" id="3.40.190.290">
    <property type="match status" value="1"/>
</dbReference>
<gene>
    <name evidence="7" type="ORF">H0484_06525</name>
</gene>
<feature type="region of interest" description="Disordered" evidence="5">
    <location>
        <begin position="295"/>
        <end position="315"/>
    </location>
</feature>